<accession>A0ABZ0IRN6</accession>
<proteinExistence type="predicted"/>
<keyword evidence="3" id="KW-1185">Reference proteome</keyword>
<dbReference type="Proteomes" id="UP001302349">
    <property type="component" value="Chromosome"/>
</dbReference>
<organism evidence="2 3">
    <name type="scientific">Imperialibacter roseus</name>
    <dbReference type="NCBI Taxonomy" id="1324217"/>
    <lineage>
        <taxon>Bacteria</taxon>
        <taxon>Pseudomonadati</taxon>
        <taxon>Bacteroidota</taxon>
        <taxon>Cytophagia</taxon>
        <taxon>Cytophagales</taxon>
        <taxon>Flammeovirgaceae</taxon>
        <taxon>Imperialibacter</taxon>
    </lineage>
</organism>
<evidence type="ECO:0000259" key="1">
    <source>
        <dbReference type="Pfam" id="PF07969"/>
    </source>
</evidence>
<dbReference type="InterPro" id="IPR013108">
    <property type="entry name" value="Amidohydro_3"/>
</dbReference>
<feature type="domain" description="Amidohydrolase 3" evidence="1">
    <location>
        <begin position="65"/>
        <end position="282"/>
    </location>
</feature>
<dbReference type="InterPro" id="IPR032466">
    <property type="entry name" value="Metal_Hydrolase"/>
</dbReference>
<name>A0ABZ0IRN6_9BACT</name>
<dbReference type="Gene3D" id="3.30.1490.130">
    <property type="entry name" value="D-aminoacylase. Domain 3"/>
    <property type="match status" value="1"/>
</dbReference>
<gene>
    <name evidence="2" type="ORF">RT717_02015</name>
</gene>
<reference evidence="2 3" key="1">
    <citation type="journal article" date="2023" name="Microbiol. Resour. Announc.">
        <title>Complete Genome Sequence of Imperialibacter roseus strain P4T.</title>
        <authorList>
            <person name="Tizabi D.R."/>
            <person name="Bachvaroff T."/>
            <person name="Hill R.T."/>
        </authorList>
    </citation>
    <scope>NUCLEOTIDE SEQUENCE [LARGE SCALE GENOMIC DNA]</scope>
    <source>
        <strain evidence="2 3">P4T</strain>
    </source>
</reference>
<keyword evidence="2" id="KW-0378">Hydrolase</keyword>
<dbReference type="InterPro" id="IPR050378">
    <property type="entry name" value="Metallo-dep_Hydrolases_sf"/>
</dbReference>
<feature type="domain" description="Amidohydrolase 3" evidence="1">
    <location>
        <begin position="388"/>
        <end position="503"/>
    </location>
</feature>
<dbReference type="EMBL" id="CP136051">
    <property type="protein sequence ID" value="WOK07396.1"/>
    <property type="molecule type" value="Genomic_DNA"/>
</dbReference>
<dbReference type="RefSeq" id="WP_317490074.1">
    <property type="nucleotide sequence ID" value="NZ_CP136051.1"/>
</dbReference>
<dbReference type="GO" id="GO:0016787">
    <property type="term" value="F:hydrolase activity"/>
    <property type="evidence" value="ECO:0007669"/>
    <property type="project" value="UniProtKB-KW"/>
</dbReference>
<protein>
    <submittedName>
        <fullName evidence="2">D-aminoacylase</fullName>
        <ecNumber evidence="2">3.5.1.-</ecNumber>
    </submittedName>
</protein>
<dbReference type="Gene3D" id="3.20.20.140">
    <property type="entry name" value="Metal-dependent hydrolases"/>
    <property type="match status" value="1"/>
</dbReference>
<dbReference type="SUPFAM" id="SSF51338">
    <property type="entry name" value="Composite domain of metallo-dependent hydrolases"/>
    <property type="match status" value="1"/>
</dbReference>
<dbReference type="InterPro" id="IPR011059">
    <property type="entry name" value="Metal-dep_hydrolase_composite"/>
</dbReference>
<dbReference type="InterPro" id="IPR023100">
    <property type="entry name" value="D-aminoacylase_insert_dom_sf"/>
</dbReference>
<dbReference type="PROSITE" id="PS51257">
    <property type="entry name" value="PROKAR_LIPOPROTEIN"/>
    <property type="match status" value="1"/>
</dbReference>
<dbReference type="Pfam" id="PF07969">
    <property type="entry name" value="Amidohydro_3"/>
    <property type="match status" value="2"/>
</dbReference>
<dbReference type="Gene3D" id="2.30.40.10">
    <property type="entry name" value="Urease, subunit C, domain 1"/>
    <property type="match status" value="1"/>
</dbReference>
<dbReference type="SUPFAM" id="SSF51556">
    <property type="entry name" value="Metallo-dependent hydrolases"/>
    <property type="match status" value="1"/>
</dbReference>
<dbReference type="PANTHER" id="PTHR11647">
    <property type="entry name" value="HYDRANTOINASE/DIHYDROPYRIMIDINASE FAMILY MEMBER"/>
    <property type="match status" value="1"/>
</dbReference>
<sequence length="525" mass="56427">MKYLLLGLFTGVTLFAGCQQNMPYDLVILNAQVYDGLGNEPILSDIAINGDTIAAIGKLKHGGKDTIDASGLAVAPGFIDLHTHIERLLQIPSASSHLRQGVTLTLGGPDGRSPWPFQPYLDSLAEVKLGPNVAYLVGHNTVRSNIMGLEDRKPTPAELTAMKAQIDTAMQAGAFGISTGLKYLPGAFSTVDEVIALSKVAASYGGIYTSHLREEGLGLIEGVQEAIQIAQEATIPVVLTHHKAIGLPMWGASKKTLAMVDSARAIGLDVMMDQYPYTASQTGISVLIPAWAMEGGIEKYRIRLNDKKTRSDIKAGVEFNILNDRGGGDLNRVQFGRVKWKPELEGKTLKDWAEMEGLQPTVSTGAELVMKAQENGGASCIFHVINEEDVQRIMQHPMAMVASDGSLVEPGDGHPHPRSYGTFPRVLGHYSRELGVIPMPEAIRKMTSLPAARLGLTNRGSIAVGSFADLVVFNPETIADKATFENPHQYPEGISYVIVNGIISVKPDGSIKTGAGRVLRKGFLD</sequence>
<dbReference type="EC" id="3.5.1.-" evidence="2"/>
<evidence type="ECO:0000313" key="2">
    <source>
        <dbReference type="EMBL" id="WOK07396.1"/>
    </source>
</evidence>
<dbReference type="CDD" id="cd01297">
    <property type="entry name" value="D-aminoacylase"/>
    <property type="match status" value="1"/>
</dbReference>
<evidence type="ECO:0000313" key="3">
    <source>
        <dbReference type="Proteomes" id="UP001302349"/>
    </source>
</evidence>
<dbReference type="PANTHER" id="PTHR11647:SF1">
    <property type="entry name" value="COLLAPSIN RESPONSE MEDIATOR PROTEIN"/>
    <property type="match status" value="1"/>
</dbReference>